<accession>A0A0G0AU36</accession>
<dbReference type="EMBL" id="LBPP01000009">
    <property type="protein sequence ID" value="KKP60713.1"/>
    <property type="molecule type" value="Genomic_DNA"/>
</dbReference>
<sequence length="101" mass="12227">MIKLLLGADFLMIITFLLRFNRLPPQSPLFYSRLWGEDQLADIWLIFLLPVFLNLLFFLNNYLFKKIYSDNEFIKNIFYYLNIFLILSFTLIFIKIIFLVS</sequence>
<keyword evidence="1" id="KW-0472">Membrane</keyword>
<dbReference type="STRING" id="1618477.UR54_C0009G0043"/>
<feature type="transmembrane region" description="Helical" evidence="1">
    <location>
        <begin position="76"/>
        <end position="100"/>
    </location>
</feature>
<feature type="transmembrane region" description="Helical" evidence="1">
    <location>
        <begin position="43"/>
        <end position="64"/>
    </location>
</feature>
<proteinExistence type="predicted"/>
<reference evidence="2 3" key="1">
    <citation type="journal article" date="2015" name="Nature">
        <title>rRNA introns, odd ribosomes, and small enigmatic genomes across a large radiation of phyla.</title>
        <authorList>
            <person name="Brown C.T."/>
            <person name="Hug L.A."/>
            <person name="Thomas B.C."/>
            <person name="Sharon I."/>
            <person name="Castelle C.J."/>
            <person name="Singh A."/>
            <person name="Wilkins M.J."/>
            <person name="Williams K.H."/>
            <person name="Banfield J.F."/>
        </authorList>
    </citation>
    <scope>NUCLEOTIDE SEQUENCE [LARGE SCALE GENOMIC DNA]</scope>
</reference>
<evidence type="ECO:0000256" key="1">
    <source>
        <dbReference type="SAM" id="Phobius"/>
    </source>
</evidence>
<dbReference type="Proteomes" id="UP000034688">
    <property type="component" value="Unassembled WGS sequence"/>
</dbReference>
<gene>
    <name evidence="2" type="ORF">UR54_C0009G0043</name>
</gene>
<keyword evidence="1" id="KW-0812">Transmembrane</keyword>
<evidence type="ECO:0000313" key="2">
    <source>
        <dbReference type="EMBL" id="KKP60713.1"/>
    </source>
</evidence>
<dbReference type="AlphaFoldDB" id="A0A0G0AU36"/>
<comment type="caution">
    <text evidence="2">The sequence shown here is derived from an EMBL/GenBank/DDBJ whole genome shotgun (WGS) entry which is preliminary data.</text>
</comment>
<evidence type="ECO:0000313" key="3">
    <source>
        <dbReference type="Proteomes" id="UP000034688"/>
    </source>
</evidence>
<name>A0A0G0AU36_9BACT</name>
<organism evidence="2 3">
    <name type="scientific">Candidatus Roizmanbacteria bacterium GW2011_GWA2_34_18</name>
    <dbReference type="NCBI Taxonomy" id="1618477"/>
    <lineage>
        <taxon>Bacteria</taxon>
        <taxon>Candidatus Roizmaniibacteriota</taxon>
    </lineage>
</organism>
<evidence type="ECO:0008006" key="4">
    <source>
        <dbReference type="Google" id="ProtNLM"/>
    </source>
</evidence>
<protein>
    <recommendedName>
        <fullName evidence="4">DUF1648 domain-containing protein</fullName>
    </recommendedName>
</protein>
<keyword evidence="1" id="KW-1133">Transmembrane helix</keyword>